<evidence type="ECO:0000313" key="3">
    <source>
        <dbReference type="Proteomes" id="UP000057043"/>
    </source>
</evidence>
<keyword evidence="1" id="KW-0472">Membrane</keyword>
<evidence type="ECO:0008006" key="4">
    <source>
        <dbReference type="Google" id="ProtNLM"/>
    </source>
</evidence>
<proteinExistence type="predicted"/>
<organism evidence="2 3">
    <name type="scientific">Methanothrix harundinacea</name>
    <dbReference type="NCBI Taxonomy" id="301375"/>
    <lineage>
        <taxon>Archaea</taxon>
        <taxon>Methanobacteriati</taxon>
        <taxon>Methanobacteriota</taxon>
        <taxon>Stenosarchaea group</taxon>
        <taxon>Methanomicrobia</taxon>
        <taxon>Methanotrichales</taxon>
        <taxon>Methanotrichaceae</taxon>
        <taxon>Methanothrix</taxon>
    </lineage>
</organism>
<name>A0A124FM37_9EURY</name>
<comment type="caution">
    <text evidence="2">The sequence shown here is derived from an EMBL/GenBank/DDBJ whole genome shotgun (WGS) entry which is preliminary data.</text>
</comment>
<feature type="non-terminal residue" evidence="2">
    <location>
        <position position="87"/>
    </location>
</feature>
<evidence type="ECO:0000256" key="1">
    <source>
        <dbReference type="SAM" id="Phobius"/>
    </source>
</evidence>
<feature type="transmembrane region" description="Helical" evidence="1">
    <location>
        <begin position="6"/>
        <end position="26"/>
    </location>
</feature>
<protein>
    <recommendedName>
        <fullName evidence="4">Tetratricopeptide repeat protein</fullName>
    </recommendedName>
</protein>
<dbReference type="AlphaFoldDB" id="A0A124FM37"/>
<keyword evidence="1" id="KW-0812">Transmembrane</keyword>
<dbReference type="PATRIC" id="fig|301375.7.peg.376"/>
<gene>
    <name evidence="2" type="ORF">XD72_2103</name>
</gene>
<evidence type="ECO:0000313" key="2">
    <source>
        <dbReference type="EMBL" id="KUK43512.1"/>
    </source>
</evidence>
<reference evidence="2 3" key="1">
    <citation type="journal article" date="2015" name="MBio">
        <title>Genome-Resolved Metagenomic Analysis Reveals Roles for Candidate Phyla and Other Microbial Community Members in Biogeochemical Transformations in Oil Reservoirs.</title>
        <authorList>
            <person name="Hu P."/>
            <person name="Tom L."/>
            <person name="Singh A."/>
            <person name="Thomas B.C."/>
            <person name="Baker B.J."/>
            <person name="Piceno Y.M."/>
            <person name="Andersen G.L."/>
            <person name="Banfield J.F."/>
        </authorList>
    </citation>
    <scope>NUCLEOTIDE SEQUENCE [LARGE SCALE GENOMIC DNA]</scope>
    <source>
        <strain evidence="2">57_489</strain>
    </source>
</reference>
<sequence>MAIEMSSPWIAGPVGAAAGAALAWIATEYKTRKTYRNVILLLAKSADDFAGAGQVEKALSIYDQILKDVPRLEPAVRGEVRFRQGLS</sequence>
<dbReference type="EMBL" id="LGFT01000067">
    <property type="protein sequence ID" value="KUK43512.1"/>
    <property type="molecule type" value="Genomic_DNA"/>
</dbReference>
<accession>A0A124FM37</accession>
<keyword evidence="1" id="KW-1133">Transmembrane helix</keyword>
<dbReference type="Proteomes" id="UP000057043">
    <property type="component" value="Unassembled WGS sequence"/>
</dbReference>